<dbReference type="GeneID" id="33572507"/>
<protein>
    <submittedName>
        <fullName evidence="2">Uncharacterized protein</fullName>
    </submittedName>
</protein>
<feature type="compositionally biased region" description="Low complexity" evidence="1">
    <location>
        <begin position="185"/>
        <end position="197"/>
    </location>
</feature>
<dbReference type="Proteomes" id="UP000193648">
    <property type="component" value="Unassembled WGS sequence"/>
</dbReference>
<dbReference type="RefSeq" id="XP_021882432.1">
    <property type="nucleotide sequence ID" value="XM_022030666.1"/>
</dbReference>
<keyword evidence="3" id="KW-1185">Reference proteome</keyword>
<feature type="compositionally biased region" description="Low complexity" evidence="1">
    <location>
        <begin position="223"/>
        <end position="236"/>
    </location>
</feature>
<organism evidence="2 3">
    <name type="scientific">Lobosporangium transversale</name>
    <dbReference type="NCBI Taxonomy" id="64571"/>
    <lineage>
        <taxon>Eukaryota</taxon>
        <taxon>Fungi</taxon>
        <taxon>Fungi incertae sedis</taxon>
        <taxon>Mucoromycota</taxon>
        <taxon>Mortierellomycotina</taxon>
        <taxon>Mortierellomycetes</taxon>
        <taxon>Mortierellales</taxon>
        <taxon>Mortierellaceae</taxon>
        <taxon>Lobosporangium</taxon>
    </lineage>
</organism>
<reference evidence="2 3" key="1">
    <citation type="submission" date="2016-07" db="EMBL/GenBank/DDBJ databases">
        <title>Pervasive Adenine N6-methylation of Active Genes in Fungi.</title>
        <authorList>
            <consortium name="DOE Joint Genome Institute"/>
            <person name="Mondo S.J."/>
            <person name="Dannebaum R.O."/>
            <person name="Kuo R.C."/>
            <person name="Labutti K."/>
            <person name="Haridas S."/>
            <person name="Kuo A."/>
            <person name="Salamov A."/>
            <person name="Ahrendt S.R."/>
            <person name="Lipzen A."/>
            <person name="Sullivan W."/>
            <person name="Andreopoulos W.B."/>
            <person name="Clum A."/>
            <person name="Lindquist E."/>
            <person name="Daum C."/>
            <person name="Ramamoorthy G.K."/>
            <person name="Gryganskyi A."/>
            <person name="Culley D."/>
            <person name="Magnuson J.K."/>
            <person name="James T.Y."/>
            <person name="O'Malley M.A."/>
            <person name="Stajich J.E."/>
            <person name="Spatafora J.W."/>
            <person name="Visel A."/>
            <person name="Grigoriev I.V."/>
        </authorList>
    </citation>
    <scope>NUCLEOTIDE SEQUENCE [LARGE SCALE GENOMIC DNA]</scope>
    <source>
        <strain evidence="2 3">NRRL 3116</strain>
    </source>
</reference>
<evidence type="ECO:0000313" key="2">
    <source>
        <dbReference type="EMBL" id="ORZ19264.1"/>
    </source>
</evidence>
<dbReference type="EMBL" id="MCFF01000014">
    <property type="protein sequence ID" value="ORZ19264.1"/>
    <property type="molecule type" value="Genomic_DNA"/>
</dbReference>
<feature type="region of interest" description="Disordered" evidence="1">
    <location>
        <begin position="319"/>
        <end position="351"/>
    </location>
</feature>
<sequence length="351" mass="38681">MANARTFVPTIEDIGLLSDIKMDTIADTSSELVIYTARFKDAYNNLSHQLEVLHKKSRVLKKKKNQCIEKLFDERCRIFSEQLQAHYRSVGESLVGADADGLDSALIMGVVEDGTLTSNGSHQTILNNSGLRMALQRQHVEGNLLEPYSYSSEGSSTLGLDSQEILAESEELPSYFQHEYEASAHQHQQQQQQQQQQQHRHTHSRNHSQSHGNGHRRNFSLGSPAHSSSASSSLSLHSPLPIHATVLTTDSPPDYVREEPAATIATVSGHNHSTLASIAVQEDEADAQFQAYHSRYDSRQRQGSDPRTRPHITTMATIATANGGGSGNGSGAMDMPPEYEETRYHTAVNPA</sequence>
<dbReference type="AlphaFoldDB" id="A0A1Y2GQY0"/>
<dbReference type="InParanoid" id="A0A1Y2GQY0"/>
<feature type="compositionally biased region" description="Basic residues" evidence="1">
    <location>
        <begin position="198"/>
        <end position="218"/>
    </location>
</feature>
<feature type="region of interest" description="Disordered" evidence="1">
    <location>
        <begin position="181"/>
        <end position="236"/>
    </location>
</feature>
<dbReference type="OrthoDB" id="2562743at2759"/>
<evidence type="ECO:0000256" key="1">
    <source>
        <dbReference type="SAM" id="MobiDB-lite"/>
    </source>
</evidence>
<gene>
    <name evidence="2" type="ORF">BCR41DRAFT_42600</name>
</gene>
<name>A0A1Y2GQY0_9FUNG</name>
<evidence type="ECO:0000313" key="3">
    <source>
        <dbReference type="Proteomes" id="UP000193648"/>
    </source>
</evidence>
<accession>A0A1Y2GQY0</accession>
<comment type="caution">
    <text evidence="2">The sequence shown here is derived from an EMBL/GenBank/DDBJ whole genome shotgun (WGS) entry which is preliminary data.</text>
</comment>
<proteinExistence type="predicted"/>